<sequence length="68" mass="7667">MLFDHVMCPINNGSIQLRKTNSSVSLFKEFNSSAVFNLYNSLDLVSKRRPVHSLMVKPLESLLVAEIS</sequence>
<evidence type="ECO:0000313" key="2">
    <source>
        <dbReference type="Proteomes" id="UP000276133"/>
    </source>
</evidence>
<dbReference type="Proteomes" id="UP000276133">
    <property type="component" value="Unassembled WGS sequence"/>
</dbReference>
<evidence type="ECO:0000313" key="1">
    <source>
        <dbReference type="EMBL" id="RMZ93801.1"/>
    </source>
</evidence>
<proteinExistence type="predicted"/>
<dbReference type="AlphaFoldDB" id="A0A3M7P3W8"/>
<dbReference type="EMBL" id="REGN01013544">
    <property type="protein sequence ID" value="RMZ93801.1"/>
    <property type="molecule type" value="Genomic_DNA"/>
</dbReference>
<accession>A0A3M7P3W8</accession>
<gene>
    <name evidence="1" type="ORF">BpHYR1_031050</name>
</gene>
<name>A0A3M7P3W8_BRAPC</name>
<organism evidence="1 2">
    <name type="scientific">Brachionus plicatilis</name>
    <name type="common">Marine rotifer</name>
    <name type="synonym">Brachionus muelleri</name>
    <dbReference type="NCBI Taxonomy" id="10195"/>
    <lineage>
        <taxon>Eukaryota</taxon>
        <taxon>Metazoa</taxon>
        <taxon>Spiralia</taxon>
        <taxon>Gnathifera</taxon>
        <taxon>Rotifera</taxon>
        <taxon>Eurotatoria</taxon>
        <taxon>Monogononta</taxon>
        <taxon>Pseudotrocha</taxon>
        <taxon>Ploima</taxon>
        <taxon>Brachionidae</taxon>
        <taxon>Brachionus</taxon>
    </lineage>
</organism>
<reference evidence="1 2" key="1">
    <citation type="journal article" date="2018" name="Sci. Rep.">
        <title>Genomic signatures of local adaptation to the degree of environmental predictability in rotifers.</title>
        <authorList>
            <person name="Franch-Gras L."/>
            <person name="Hahn C."/>
            <person name="Garcia-Roger E.M."/>
            <person name="Carmona M.J."/>
            <person name="Serra M."/>
            <person name="Gomez A."/>
        </authorList>
    </citation>
    <scope>NUCLEOTIDE SEQUENCE [LARGE SCALE GENOMIC DNA]</scope>
    <source>
        <strain evidence="1">HYR1</strain>
    </source>
</reference>
<comment type="caution">
    <text evidence="1">The sequence shown here is derived from an EMBL/GenBank/DDBJ whole genome shotgun (WGS) entry which is preliminary data.</text>
</comment>
<protein>
    <submittedName>
        <fullName evidence="1">Uncharacterized protein</fullName>
    </submittedName>
</protein>
<keyword evidence="2" id="KW-1185">Reference proteome</keyword>